<dbReference type="PRINTS" id="PR00407">
    <property type="entry name" value="EUMOPTERIN"/>
</dbReference>
<evidence type="ECO:0000259" key="6">
    <source>
        <dbReference type="Pfam" id="PF03404"/>
    </source>
</evidence>
<accession>A0ABP7E2Z3</accession>
<dbReference type="Proteomes" id="UP001501468">
    <property type="component" value="Unassembled WGS sequence"/>
</dbReference>
<dbReference type="InterPro" id="IPR014756">
    <property type="entry name" value="Ig_E-set"/>
</dbReference>
<dbReference type="PANTHER" id="PTHR19372">
    <property type="entry name" value="SULFITE REDUCTASE"/>
    <property type="match status" value="1"/>
</dbReference>
<name>A0ABP7E2Z3_9MICO</name>
<dbReference type="PANTHER" id="PTHR19372:SF7">
    <property type="entry name" value="SULFITE OXIDASE, MITOCHONDRIAL"/>
    <property type="match status" value="1"/>
</dbReference>
<organism evidence="7 8">
    <name type="scientific">Terrabacter ginsenosidimutans</name>
    <dbReference type="NCBI Taxonomy" id="490575"/>
    <lineage>
        <taxon>Bacteria</taxon>
        <taxon>Bacillati</taxon>
        <taxon>Actinomycetota</taxon>
        <taxon>Actinomycetes</taxon>
        <taxon>Micrococcales</taxon>
        <taxon>Intrasporangiaceae</taxon>
        <taxon>Terrabacter</taxon>
    </lineage>
</organism>
<dbReference type="Gene3D" id="3.90.420.10">
    <property type="entry name" value="Oxidoreductase, molybdopterin-binding domain"/>
    <property type="match status" value="1"/>
</dbReference>
<evidence type="ECO:0000256" key="4">
    <source>
        <dbReference type="ARBA" id="ARBA00023002"/>
    </source>
</evidence>
<evidence type="ECO:0000256" key="3">
    <source>
        <dbReference type="ARBA" id="ARBA00022723"/>
    </source>
</evidence>
<evidence type="ECO:0000259" key="5">
    <source>
        <dbReference type="Pfam" id="PF00174"/>
    </source>
</evidence>
<dbReference type="RefSeq" id="WP_344948185.1">
    <property type="nucleotide sequence ID" value="NZ_BAABDC010000004.1"/>
</dbReference>
<comment type="cofactor">
    <cofactor evidence="1">
        <name>Mo-molybdopterin</name>
        <dbReference type="ChEBI" id="CHEBI:71302"/>
    </cofactor>
</comment>
<evidence type="ECO:0000256" key="2">
    <source>
        <dbReference type="ARBA" id="ARBA00022505"/>
    </source>
</evidence>
<dbReference type="InterPro" id="IPR000572">
    <property type="entry name" value="OxRdtase_Mopterin-bd_dom"/>
</dbReference>
<dbReference type="InterPro" id="IPR036374">
    <property type="entry name" value="OxRdtase_Mopterin-bd_sf"/>
</dbReference>
<dbReference type="Pfam" id="PF00174">
    <property type="entry name" value="Oxidored_molyb"/>
    <property type="match status" value="1"/>
</dbReference>
<dbReference type="Pfam" id="PF03404">
    <property type="entry name" value="Mo-co_dimer"/>
    <property type="match status" value="1"/>
</dbReference>
<dbReference type="CDD" id="cd02110">
    <property type="entry name" value="SO_family_Moco_dimer"/>
    <property type="match status" value="1"/>
</dbReference>
<dbReference type="InterPro" id="IPR008335">
    <property type="entry name" value="Mopterin_OxRdtase_euk"/>
</dbReference>
<keyword evidence="3" id="KW-0479">Metal-binding</keyword>
<keyword evidence="4" id="KW-0560">Oxidoreductase</keyword>
<keyword evidence="8" id="KW-1185">Reference proteome</keyword>
<proteinExistence type="predicted"/>
<evidence type="ECO:0000256" key="1">
    <source>
        <dbReference type="ARBA" id="ARBA00001924"/>
    </source>
</evidence>
<dbReference type="SUPFAM" id="SSF56524">
    <property type="entry name" value="Oxidoreductase molybdopterin-binding domain"/>
    <property type="match status" value="1"/>
</dbReference>
<dbReference type="SUPFAM" id="SSF81296">
    <property type="entry name" value="E set domains"/>
    <property type="match status" value="1"/>
</dbReference>
<dbReference type="InterPro" id="IPR005066">
    <property type="entry name" value="MoCF_OxRdtse_dimer"/>
</dbReference>
<comment type="caution">
    <text evidence="7">The sequence shown here is derived from an EMBL/GenBank/DDBJ whole genome shotgun (WGS) entry which is preliminary data.</text>
</comment>
<evidence type="ECO:0000313" key="7">
    <source>
        <dbReference type="EMBL" id="GAA3711444.1"/>
    </source>
</evidence>
<dbReference type="EMBL" id="BAABDC010000004">
    <property type="protein sequence ID" value="GAA3711444.1"/>
    <property type="molecule type" value="Genomic_DNA"/>
</dbReference>
<feature type="domain" description="Oxidoreductase molybdopterin-binding" evidence="5">
    <location>
        <begin position="53"/>
        <end position="224"/>
    </location>
</feature>
<gene>
    <name evidence="7" type="ORF">GCM10022399_30270</name>
</gene>
<keyword evidence="2" id="KW-0500">Molybdenum</keyword>
<evidence type="ECO:0000313" key="8">
    <source>
        <dbReference type="Proteomes" id="UP001501468"/>
    </source>
</evidence>
<feature type="domain" description="Moybdenum cofactor oxidoreductase dimerisation" evidence="6">
    <location>
        <begin position="246"/>
        <end position="350"/>
    </location>
</feature>
<dbReference type="Gene3D" id="2.60.40.650">
    <property type="match status" value="1"/>
</dbReference>
<reference evidence="8" key="1">
    <citation type="journal article" date="2019" name="Int. J. Syst. Evol. Microbiol.">
        <title>The Global Catalogue of Microorganisms (GCM) 10K type strain sequencing project: providing services to taxonomists for standard genome sequencing and annotation.</title>
        <authorList>
            <consortium name="The Broad Institute Genomics Platform"/>
            <consortium name="The Broad Institute Genome Sequencing Center for Infectious Disease"/>
            <person name="Wu L."/>
            <person name="Ma J."/>
        </authorList>
    </citation>
    <scope>NUCLEOTIDE SEQUENCE [LARGE SCALE GENOMIC DNA]</scope>
    <source>
        <strain evidence="8">JCM 17125</strain>
    </source>
</reference>
<protein>
    <recommendedName>
        <fullName evidence="9">Sulfite oxidase</fullName>
    </recommendedName>
</protein>
<evidence type="ECO:0008006" key="9">
    <source>
        <dbReference type="Google" id="ProtNLM"/>
    </source>
</evidence>
<sequence>MDRGEDLEMTRAGLTMINPAPYNAEAPPAALADDITPSELHYVRSNFAVPEHDGRLEIGGAADTPTTLTLEDLRAMPAREAAVTLECAGNGRLGMQPLPTGEPWGDYAVSTARWTGVALHEVLERVGPQETGVEVLFEGADHGAYHLTPILADTDRNDLSFMRALPLATAMDPAAEILIAYEMNGQPLSGDHGGPFRLVVPHWYAVASVKWLRRIDVLTEPFAGEFQTGHYIYQWPDRPHEPVRLMRVRARITDPTPGAVLSRGSYVVRGKAWSGTGPITKVEVSLTGEGEWHPTQLEPPNSTSQWQNWSFSWQATDVGRHTLRARATDQAGNVQPDVPPWNRLGYGNNAIEVIYVDVH</sequence>